<sequence length="179" mass="19896">MKTILAIFALVCFTTIGFSQSTKDVKYGIRAGYNISNLDFDPEAPIENRHRNGFAFGFFAEVPLSEVTSINTELQWSAEGGKSRDIRANYFNLPIQLRFALSENLSIGAGPQVSLKTWEDNDSFSTFAFSGVAGVEYVFTNDLFIDLRYSYGLTNILDDEASPLEATNFNFQIGIGIKI</sequence>
<evidence type="ECO:0000313" key="3">
    <source>
        <dbReference type="EMBL" id="MCC1485609.1"/>
    </source>
</evidence>
<proteinExistence type="predicted"/>
<dbReference type="Proteomes" id="UP000778797">
    <property type="component" value="Unassembled WGS sequence"/>
</dbReference>
<evidence type="ECO:0000313" key="4">
    <source>
        <dbReference type="Proteomes" id="UP000778797"/>
    </source>
</evidence>
<dbReference type="EMBL" id="JAFMPT010000033">
    <property type="protein sequence ID" value="MCC1485609.1"/>
    <property type="molecule type" value="Genomic_DNA"/>
</dbReference>
<reference evidence="4" key="1">
    <citation type="submission" date="2021-03" db="EMBL/GenBank/DDBJ databases">
        <title>Genome of Cognatishimia sp. F0-27.</title>
        <authorList>
            <person name="Ping X."/>
        </authorList>
    </citation>
    <scope>NUCLEOTIDE SEQUENCE [LARGE SCALE GENOMIC DNA]</scope>
    <source>
        <strain evidence="4">E313</strain>
    </source>
</reference>
<protein>
    <submittedName>
        <fullName evidence="3">PorT family protein</fullName>
    </submittedName>
</protein>
<comment type="caution">
    <text evidence="3">The sequence shown here is derived from an EMBL/GenBank/DDBJ whole genome shotgun (WGS) entry which is preliminary data.</text>
</comment>
<dbReference type="Gene3D" id="2.40.160.20">
    <property type="match status" value="1"/>
</dbReference>
<reference evidence="4" key="2">
    <citation type="submission" date="2023-07" db="EMBL/GenBank/DDBJ databases">
        <title>Genome of Winogradskyella sp. E313.</title>
        <authorList>
            <person name="Zhou Y."/>
        </authorList>
    </citation>
    <scope>NUCLEOTIDE SEQUENCE [LARGE SCALE GENOMIC DNA]</scope>
    <source>
        <strain evidence="4">E313</strain>
    </source>
</reference>
<name>A0ABS8EQV0_9FLAO</name>
<gene>
    <name evidence="3" type="ORF">J1C55_13470</name>
</gene>
<keyword evidence="4" id="KW-1185">Reference proteome</keyword>
<dbReference type="SUPFAM" id="SSF56925">
    <property type="entry name" value="OMPA-like"/>
    <property type="match status" value="1"/>
</dbReference>
<evidence type="ECO:0000256" key="1">
    <source>
        <dbReference type="ARBA" id="ARBA00022729"/>
    </source>
</evidence>
<accession>A0ABS8EQV0</accession>
<dbReference type="InterPro" id="IPR027385">
    <property type="entry name" value="Beta-barrel_OMP"/>
</dbReference>
<evidence type="ECO:0000259" key="2">
    <source>
        <dbReference type="Pfam" id="PF13505"/>
    </source>
</evidence>
<keyword evidence="1" id="KW-0732">Signal</keyword>
<organism evidence="3 4">
    <name type="scientific">Winogradskyella immobilis</name>
    <dbReference type="NCBI Taxonomy" id="2816852"/>
    <lineage>
        <taxon>Bacteria</taxon>
        <taxon>Pseudomonadati</taxon>
        <taxon>Bacteroidota</taxon>
        <taxon>Flavobacteriia</taxon>
        <taxon>Flavobacteriales</taxon>
        <taxon>Flavobacteriaceae</taxon>
        <taxon>Winogradskyella</taxon>
    </lineage>
</organism>
<feature type="domain" description="Outer membrane protein beta-barrel" evidence="2">
    <location>
        <begin position="8"/>
        <end position="174"/>
    </location>
</feature>
<dbReference type="InterPro" id="IPR011250">
    <property type="entry name" value="OMP/PagP_B-barrel"/>
</dbReference>
<dbReference type="RefSeq" id="WP_227478099.1">
    <property type="nucleotide sequence ID" value="NZ_JAFMPT010000033.1"/>
</dbReference>
<dbReference type="Pfam" id="PF13505">
    <property type="entry name" value="OMP_b-brl"/>
    <property type="match status" value="1"/>
</dbReference>